<dbReference type="EMBL" id="JAHLQT010010089">
    <property type="protein sequence ID" value="KAG7173317.1"/>
    <property type="molecule type" value="Genomic_DNA"/>
</dbReference>
<evidence type="ECO:0000313" key="2">
    <source>
        <dbReference type="Proteomes" id="UP000747542"/>
    </source>
</evidence>
<organism evidence="1 2">
    <name type="scientific">Homarus americanus</name>
    <name type="common">American lobster</name>
    <dbReference type="NCBI Taxonomy" id="6706"/>
    <lineage>
        <taxon>Eukaryota</taxon>
        <taxon>Metazoa</taxon>
        <taxon>Ecdysozoa</taxon>
        <taxon>Arthropoda</taxon>
        <taxon>Crustacea</taxon>
        <taxon>Multicrustacea</taxon>
        <taxon>Malacostraca</taxon>
        <taxon>Eumalacostraca</taxon>
        <taxon>Eucarida</taxon>
        <taxon>Decapoda</taxon>
        <taxon>Pleocyemata</taxon>
        <taxon>Astacidea</taxon>
        <taxon>Nephropoidea</taxon>
        <taxon>Nephropidae</taxon>
        <taxon>Homarus</taxon>
    </lineage>
</organism>
<dbReference type="Proteomes" id="UP000747542">
    <property type="component" value="Unassembled WGS sequence"/>
</dbReference>
<reference evidence="1" key="1">
    <citation type="journal article" date="2021" name="Sci. Adv.">
        <title>The American lobster genome reveals insights on longevity, neural, and immune adaptations.</title>
        <authorList>
            <person name="Polinski J.M."/>
            <person name="Zimin A.V."/>
            <person name="Clark K.F."/>
            <person name="Kohn A.B."/>
            <person name="Sadowski N."/>
            <person name="Timp W."/>
            <person name="Ptitsyn A."/>
            <person name="Khanna P."/>
            <person name="Romanova D.Y."/>
            <person name="Williams P."/>
            <person name="Greenwood S.J."/>
            <person name="Moroz L.L."/>
            <person name="Walt D.R."/>
            <person name="Bodnar A.G."/>
        </authorList>
    </citation>
    <scope>NUCLEOTIDE SEQUENCE</scope>
    <source>
        <strain evidence="1">GMGI-L3</strain>
    </source>
</reference>
<accession>A0A8J5N4L1</accession>
<sequence>VETASLSQLLTKVVKEKLLECDLVVAVDGGAPHSWQDAMYHLLQLPNPRQVVQVKRPADLLLVTRSSRCRGYLLLLQDPEPLITLAKATPPTWDYDDR</sequence>
<keyword evidence="2" id="KW-1185">Reference proteome</keyword>
<evidence type="ECO:0000313" key="1">
    <source>
        <dbReference type="EMBL" id="KAG7173317.1"/>
    </source>
</evidence>
<proteinExistence type="predicted"/>
<dbReference type="AlphaFoldDB" id="A0A8J5N4L1"/>
<keyword evidence="1" id="KW-0675">Receptor</keyword>
<name>A0A8J5N4L1_HOMAM</name>
<gene>
    <name evidence="1" type="primary">viGluR-L14</name>
    <name evidence="1" type="ORF">Hamer_G022671</name>
</gene>
<comment type="caution">
    <text evidence="1">The sequence shown here is derived from an EMBL/GenBank/DDBJ whole genome shotgun (WGS) entry which is preliminary data.</text>
</comment>
<feature type="non-terminal residue" evidence="1">
    <location>
        <position position="1"/>
    </location>
</feature>
<protein>
    <submittedName>
        <fullName evidence="1">Putative variant ionotropic glutamate receptor-like 14</fullName>
    </submittedName>
</protein>